<evidence type="ECO:0000259" key="12">
    <source>
        <dbReference type="PROSITE" id="PS50206"/>
    </source>
</evidence>
<feature type="repeat" description="TPR" evidence="9">
    <location>
        <begin position="1105"/>
        <end position="1138"/>
    </location>
</feature>
<keyword evidence="2 11" id="KW-0812">Transmembrane</keyword>
<dbReference type="GO" id="GO:0005741">
    <property type="term" value="C:mitochondrial outer membrane"/>
    <property type="evidence" value="ECO:0007669"/>
    <property type="project" value="UniProtKB-SubCell"/>
</dbReference>
<comment type="caution">
    <text evidence="13">The sequence shown here is derived from an EMBL/GenBank/DDBJ whole genome shotgun (WGS) entry which is preliminary data.</text>
</comment>
<gene>
    <name evidence="13" type="ORF">JG688_00000589</name>
</gene>
<comment type="subcellular location">
    <subcellularLocation>
        <location evidence="1">Mitochondrion outer membrane</location>
        <topology evidence="1">Single-pass membrane protein</topology>
    </subcellularLocation>
</comment>
<evidence type="ECO:0000256" key="11">
    <source>
        <dbReference type="SAM" id="Phobius"/>
    </source>
</evidence>
<dbReference type="PROSITE" id="PS50005">
    <property type="entry name" value="TPR"/>
    <property type="match status" value="3"/>
</dbReference>
<feature type="region of interest" description="Disordered" evidence="10">
    <location>
        <begin position="488"/>
        <end position="633"/>
    </location>
</feature>
<evidence type="ECO:0000313" key="14">
    <source>
        <dbReference type="Proteomes" id="UP000709295"/>
    </source>
</evidence>
<evidence type="ECO:0000256" key="4">
    <source>
        <dbReference type="ARBA" id="ARBA00022787"/>
    </source>
</evidence>
<dbReference type="EMBL" id="JAENGY010000011">
    <property type="protein sequence ID" value="KAG6977202.1"/>
    <property type="molecule type" value="Genomic_DNA"/>
</dbReference>
<dbReference type="Pfam" id="PF03647">
    <property type="entry name" value="Tmemb_14"/>
    <property type="match status" value="1"/>
</dbReference>
<feature type="transmembrane region" description="Helical" evidence="11">
    <location>
        <begin position="1309"/>
        <end position="1327"/>
    </location>
</feature>
<dbReference type="PANTHER" id="PTHR46208:SF1">
    <property type="entry name" value="MITOCHONDRIAL IMPORT RECEPTOR SUBUNIT TOM70"/>
    <property type="match status" value="1"/>
</dbReference>
<organism evidence="13 14">
    <name type="scientific">Phytophthora aleatoria</name>
    <dbReference type="NCBI Taxonomy" id="2496075"/>
    <lineage>
        <taxon>Eukaryota</taxon>
        <taxon>Sar</taxon>
        <taxon>Stramenopiles</taxon>
        <taxon>Oomycota</taxon>
        <taxon>Peronosporomycetes</taxon>
        <taxon>Peronosporales</taxon>
        <taxon>Peronosporaceae</taxon>
        <taxon>Phytophthora</taxon>
    </lineage>
</organism>
<keyword evidence="8 11" id="KW-0472">Membrane</keyword>
<feature type="transmembrane region" description="Helical" evidence="11">
    <location>
        <begin position="1255"/>
        <end position="1272"/>
    </location>
</feature>
<keyword evidence="6 11" id="KW-1133">Transmembrane helix</keyword>
<dbReference type="PROSITE" id="PS50206">
    <property type="entry name" value="RHODANESE_3"/>
    <property type="match status" value="1"/>
</dbReference>
<keyword evidence="14" id="KW-1185">Reference proteome</keyword>
<evidence type="ECO:0000256" key="8">
    <source>
        <dbReference type="ARBA" id="ARBA00023136"/>
    </source>
</evidence>
<dbReference type="InterPro" id="IPR005349">
    <property type="entry name" value="TMEM14"/>
</dbReference>
<keyword evidence="3" id="KW-0677">Repeat</keyword>
<dbReference type="InterPro" id="IPR001763">
    <property type="entry name" value="Rhodanese-like_dom"/>
</dbReference>
<dbReference type="PANTHER" id="PTHR46208">
    <property type="entry name" value="MITOCHONDRIAL IMPORT RECEPTOR SUBUNIT TOM70"/>
    <property type="match status" value="1"/>
</dbReference>
<keyword evidence="7" id="KW-0496">Mitochondrion</keyword>
<feature type="domain" description="Rhodanese" evidence="12">
    <location>
        <begin position="129"/>
        <end position="247"/>
    </location>
</feature>
<feature type="repeat" description="TPR" evidence="9">
    <location>
        <begin position="1139"/>
        <end position="1172"/>
    </location>
</feature>
<accession>A0A8J5J4W4</accession>
<dbReference type="Pfam" id="PF13432">
    <property type="entry name" value="TPR_16"/>
    <property type="match status" value="2"/>
</dbReference>
<evidence type="ECO:0000256" key="10">
    <source>
        <dbReference type="SAM" id="MobiDB-lite"/>
    </source>
</evidence>
<keyword evidence="5 9" id="KW-0802">TPR repeat</keyword>
<keyword evidence="4" id="KW-1000">Mitochondrion outer membrane</keyword>
<dbReference type="SMART" id="SM00028">
    <property type="entry name" value="TPR"/>
    <property type="match status" value="9"/>
</dbReference>
<dbReference type="SMART" id="SM00450">
    <property type="entry name" value="RHOD"/>
    <property type="match status" value="1"/>
</dbReference>
<name>A0A8J5J4W4_9STRA</name>
<evidence type="ECO:0000256" key="3">
    <source>
        <dbReference type="ARBA" id="ARBA00022737"/>
    </source>
</evidence>
<feature type="region of interest" description="Disordered" evidence="10">
    <location>
        <begin position="305"/>
        <end position="326"/>
    </location>
</feature>
<feature type="compositionally biased region" description="Basic and acidic residues" evidence="10">
    <location>
        <begin position="548"/>
        <end position="594"/>
    </location>
</feature>
<dbReference type="Proteomes" id="UP000709295">
    <property type="component" value="Unassembled WGS sequence"/>
</dbReference>
<sequence>MGMALEQLFVRVSDAPEVSPNSESCVQQVARVCGLSAAARDDDAKLCTLSGFADTKQQLAVACMLHWQLQQTKESGATVSVSDSAMGTCFSLAELLNCDKTALETPDNDAAKVLDAAAFAQQVLQQQEEDHKVQILDCREQKDFLGLASGKEVSGHLEGARNVPFASIFTDAEEEKNEEEPSVDKSGEGAFLLAVEELREVFEANGIDLDRPVAVVASVPAEAAAVATALLLAGQRAWVAFCSEVLTDTLITSFPSSYTADIFHEGRLLYKDVKGGFDLSPKSNEANSAEEDKKELKELEKAYSDELSGKASKKRGDTGKEEEEEKVEEIVWIKDDHRFFDMPSPVSKSEFLDASRTIFRVVSFVLAPFGFPASLRKKRSLQEVKTQCGSLFQDVIEVCSDLIYQEKELNEGAMAMSVHKWVEEKHDHECTAQVKAINELWEVLYTPPAVVEVPDLSEDHVFELATKLEQKMRELVGLRTPWAFDSVYEEETESSDEESEFDPQETVIDLEEEEFSEEELDEMDKTDEDNDTTEEGAVDEESSTEADTTTKEDPVTEKQPVEEEATVEEKEVSVEKVDSEETTPKKEDIKEDISTSKTENVSDEDVGVKEATETATEEETSKNDAASVQERPGPVDKLAESWKHMYPSVVYALGFIPQDVNTNHKKLSTLQIKSFIQAVAEASWDVIKDETKELSQIEFQALCDTLHDEKREQLTDRVTEAEKSLYVLKHFLTRSLKTDDSLADKLASVREAVLDGDIRRRSGRYQVALAAYSKAFEYLPLYHKDLENAIVGRARCFLDLNELGRAKTEALIALKLNPYCVDAYECLGIVEEKTKHPETAMQHYVTSFILDGSRSAEHAESIDRASRLVGRHVAKNLFAKMEKKHELPSSWLVDSYFEAFEHDADYTARVPFDIAKKEDVEQSDLDALTLLHRAIHYKRIKNYGEAQRDIWTLVAKDMEAEGLTVEDRALALNLHASLLYVAGDVHTAVEVINKSLELQSTLVNSLVKKGGFLAEIGETDEATSCFSEAMELDSNEADMHLHLGQMELLDGNYYKAAQCLRRCISRSDALPVTHVSYGMALYKSGSTYQAKDVFEEASKKFPESAEVHLFYGEVLADQGNYADAMRHFLTAWELSPQCPLPFLNAGRVYVGTNDPMRAIAHFKQALEVDPRCSSAHLDIAQVLFAQGRTSEAFEHFEVAASCCRFLPEVEEVCACQEMAKMQLKVTEILGVELRHIMRSNLRSSLLVMAGGKHQAFTYATIVGLAGGAGYAFKRHVPSFVGGMALSVGFLGAGLLVLTDTITDHHFEHGTSLAMSSIIASIMAHRAVLTGLRTPALVATAGAMSAGYHVHQLSNPPRKLRYVPGAPPVPSSYD</sequence>
<protein>
    <recommendedName>
        <fullName evidence="12">Rhodanese domain-containing protein</fullName>
    </recommendedName>
</protein>
<feature type="compositionally biased region" description="Acidic residues" evidence="10">
    <location>
        <begin position="488"/>
        <end position="544"/>
    </location>
</feature>
<evidence type="ECO:0000256" key="7">
    <source>
        <dbReference type="ARBA" id="ARBA00023128"/>
    </source>
</evidence>
<evidence type="ECO:0000256" key="2">
    <source>
        <dbReference type="ARBA" id="ARBA00022692"/>
    </source>
</evidence>
<evidence type="ECO:0000313" key="13">
    <source>
        <dbReference type="EMBL" id="KAG6977202.1"/>
    </source>
</evidence>
<evidence type="ECO:0000256" key="6">
    <source>
        <dbReference type="ARBA" id="ARBA00022989"/>
    </source>
</evidence>
<feature type="transmembrane region" description="Helical" evidence="11">
    <location>
        <begin position="1278"/>
        <end position="1297"/>
    </location>
</feature>
<evidence type="ECO:0000256" key="5">
    <source>
        <dbReference type="ARBA" id="ARBA00022803"/>
    </source>
</evidence>
<evidence type="ECO:0000256" key="1">
    <source>
        <dbReference type="ARBA" id="ARBA00004572"/>
    </source>
</evidence>
<evidence type="ECO:0000256" key="9">
    <source>
        <dbReference type="PROSITE-ProRule" id="PRU00339"/>
    </source>
</evidence>
<feature type="repeat" description="TPR" evidence="9">
    <location>
        <begin position="1003"/>
        <end position="1036"/>
    </location>
</feature>
<proteinExistence type="predicted"/>
<feature type="compositionally biased region" description="Basic and acidic residues" evidence="10">
    <location>
        <begin position="305"/>
        <end position="319"/>
    </location>
</feature>
<reference evidence="13" key="1">
    <citation type="submission" date="2021-01" db="EMBL/GenBank/DDBJ databases">
        <title>Phytophthora aleatoria, a newly-described species from Pinus radiata is distinct from Phytophthora cactorum isolates based on comparative genomics.</title>
        <authorList>
            <person name="Mcdougal R."/>
            <person name="Panda P."/>
            <person name="Williams N."/>
            <person name="Studholme D.J."/>
        </authorList>
    </citation>
    <scope>NUCLEOTIDE SEQUENCE</scope>
    <source>
        <strain evidence="13">NZFS 4037</strain>
    </source>
</reference>
<dbReference type="InterPro" id="IPR019734">
    <property type="entry name" value="TPR_rpt"/>
</dbReference>